<evidence type="ECO:0000256" key="3">
    <source>
        <dbReference type="ARBA" id="ARBA00022723"/>
    </source>
</evidence>
<proteinExistence type="inferred from homology"/>
<dbReference type="InterPro" id="IPR000192">
    <property type="entry name" value="Aminotrans_V_dom"/>
</dbReference>
<dbReference type="Gene3D" id="3.40.640.10">
    <property type="entry name" value="Type I PLP-dependent aspartate aminotransferase-like (Major domain)"/>
    <property type="match status" value="1"/>
</dbReference>
<dbReference type="EMBL" id="MATO01000040">
    <property type="protein sequence ID" value="OCS89699.1"/>
    <property type="molecule type" value="Genomic_DNA"/>
</dbReference>
<evidence type="ECO:0000256" key="5">
    <source>
        <dbReference type="ARBA" id="ARBA00023004"/>
    </source>
</evidence>
<dbReference type="FunFam" id="3.40.640.10:FF:000084">
    <property type="entry name" value="IscS-like cysteine desulfurase"/>
    <property type="match status" value="1"/>
</dbReference>
<evidence type="ECO:0000256" key="1">
    <source>
        <dbReference type="ARBA" id="ARBA00001933"/>
    </source>
</evidence>
<evidence type="ECO:0000256" key="4">
    <source>
        <dbReference type="ARBA" id="ARBA00022898"/>
    </source>
</evidence>
<evidence type="ECO:0000256" key="2">
    <source>
        <dbReference type="ARBA" id="ARBA00006490"/>
    </source>
</evidence>
<dbReference type="GO" id="GO:0051536">
    <property type="term" value="F:iron-sulfur cluster binding"/>
    <property type="evidence" value="ECO:0007669"/>
    <property type="project" value="UniProtKB-KW"/>
</dbReference>
<keyword evidence="6" id="KW-0411">Iron-sulfur</keyword>
<protein>
    <submittedName>
        <fullName evidence="8">Aminotransferase class V</fullName>
    </submittedName>
</protein>
<comment type="caution">
    <text evidence="8">The sequence shown here is derived from an EMBL/GenBank/DDBJ whole genome shotgun (WGS) entry which is preliminary data.</text>
</comment>
<organism evidence="8 9">
    <name type="scientific">Caryophanon latum</name>
    <dbReference type="NCBI Taxonomy" id="33977"/>
    <lineage>
        <taxon>Bacteria</taxon>
        <taxon>Bacillati</taxon>
        <taxon>Bacillota</taxon>
        <taxon>Bacilli</taxon>
        <taxon>Bacillales</taxon>
        <taxon>Caryophanaceae</taxon>
        <taxon>Caryophanon</taxon>
    </lineage>
</organism>
<dbReference type="PIRSF" id="PIRSF005572">
    <property type="entry name" value="NifS"/>
    <property type="match status" value="1"/>
</dbReference>
<dbReference type="Pfam" id="PF00266">
    <property type="entry name" value="Aminotran_5"/>
    <property type="match status" value="1"/>
</dbReference>
<feature type="domain" description="Aminotransferase class V" evidence="7">
    <location>
        <begin position="2"/>
        <end position="363"/>
    </location>
</feature>
<sequence length="380" mass="41306">MIYLDNSATTKVHDDVLASFIQVNNQYYGNAASIHAMGVESNDLLTRARMQVAQLVYAEPENVIFTSGGTESNNFAFYGVAAASKHKGRHIITTAVEHPCVLEAAKRLQQQGYEVDYLSVNAQGVISLEELRDKIRKDTVLVSIMHVNNEMGAIMPIQQAAAIIHDNSRAVFHVDAIQSFGKLPITLADGPDIITISGHKIHALKGSGVLAMKKHVQIEPFIVGGGQEFGMRSGTVAVPQAVAFAKAARMAVEQMPAHAKTYSAWKQQLFQYFESLGDAVNVISPADGAPHIVSVGVQGLKGEILINALQKEGIIVSTSSACSSRQTKTSHVMEAIKVPQQYKDGVIRISFGANNTEADIQKFKQVFTHVMHQLKGEFVR</sequence>
<dbReference type="PANTHER" id="PTHR11601">
    <property type="entry name" value="CYSTEINE DESULFURYLASE FAMILY MEMBER"/>
    <property type="match status" value="1"/>
</dbReference>
<dbReference type="RefSeq" id="WP_066465062.1">
    <property type="nucleotide sequence ID" value="NZ_MATO01000040.1"/>
</dbReference>
<comment type="cofactor">
    <cofactor evidence="1">
        <name>pyridoxal 5'-phosphate</name>
        <dbReference type="ChEBI" id="CHEBI:597326"/>
    </cofactor>
</comment>
<dbReference type="GO" id="GO:0008483">
    <property type="term" value="F:transaminase activity"/>
    <property type="evidence" value="ECO:0007669"/>
    <property type="project" value="UniProtKB-KW"/>
</dbReference>
<dbReference type="InterPro" id="IPR015421">
    <property type="entry name" value="PyrdxlP-dep_Trfase_major"/>
</dbReference>
<evidence type="ECO:0000313" key="9">
    <source>
        <dbReference type="Proteomes" id="UP000093482"/>
    </source>
</evidence>
<dbReference type="SUPFAM" id="SSF53383">
    <property type="entry name" value="PLP-dependent transferases"/>
    <property type="match status" value="1"/>
</dbReference>
<dbReference type="Gene3D" id="1.10.260.50">
    <property type="match status" value="1"/>
</dbReference>
<name>A0A1C0YRF5_9BACL</name>
<dbReference type="InterPro" id="IPR015422">
    <property type="entry name" value="PyrdxlP-dep_Trfase_small"/>
</dbReference>
<dbReference type="AlphaFoldDB" id="A0A1C0YRF5"/>
<dbReference type="Gene3D" id="3.90.1150.10">
    <property type="entry name" value="Aspartate Aminotransferase, domain 1"/>
    <property type="match status" value="1"/>
</dbReference>
<keyword evidence="8" id="KW-0808">Transferase</keyword>
<accession>A0A1C0YRF5</accession>
<evidence type="ECO:0000256" key="6">
    <source>
        <dbReference type="ARBA" id="ARBA00023014"/>
    </source>
</evidence>
<evidence type="ECO:0000313" key="8">
    <source>
        <dbReference type="EMBL" id="OCS89699.1"/>
    </source>
</evidence>
<dbReference type="OrthoDB" id="9808002at2"/>
<keyword evidence="4" id="KW-0663">Pyridoxal phosphate</keyword>
<keyword evidence="8" id="KW-0032">Aminotransferase</keyword>
<dbReference type="PANTHER" id="PTHR11601:SF50">
    <property type="entry name" value="CYSTEINE DESULFURASE ISCS 2-RELATED"/>
    <property type="match status" value="1"/>
</dbReference>
<reference evidence="8 9" key="1">
    <citation type="submission" date="2016-07" db="EMBL/GenBank/DDBJ databases">
        <title>Caryophanon latum genome sequencing.</title>
        <authorList>
            <person name="Verma A."/>
            <person name="Pal Y."/>
            <person name="Krishnamurthi S."/>
        </authorList>
    </citation>
    <scope>NUCLEOTIDE SEQUENCE [LARGE SCALE GENOMIC DNA]</scope>
    <source>
        <strain evidence="8 9">DSM 14151</strain>
    </source>
</reference>
<keyword evidence="9" id="KW-1185">Reference proteome</keyword>
<dbReference type="GO" id="GO:0031071">
    <property type="term" value="F:cysteine desulfurase activity"/>
    <property type="evidence" value="ECO:0007669"/>
    <property type="project" value="UniProtKB-ARBA"/>
</dbReference>
<keyword evidence="5" id="KW-0408">Iron</keyword>
<dbReference type="GO" id="GO:0046872">
    <property type="term" value="F:metal ion binding"/>
    <property type="evidence" value="ECO:0007669"/>
    <property type="project" value="UniProtKB-KW"/>
</dbReference>
<comment type="similarity">
    <text evidence="2">Belongs to the class-V pyridoxal-phosphate-dependent aminotransferase family. NifS/IscS subfamily.</text>
</comment>
<gene>
    <name evidence="8" type="ORF">A6K76_12290</name>
</gene>
<keyword evidence="3" id="KW-0479">Metal-binding</keyword>
<evidence type="ECO:0000259" key="7">
    <source>
        <dbReference type="Pfam" id="PF00266"/>
    </source>
</evidence>
<dbReference type="Proteomes" id="UP000093482">
    <property type="component" value="Unassembled WGS sequence"/>
</dbReference>
<dbReference type="InterPro" id="IPR015424">
    <property type="entry name" value="PyrdxlP-dep_Trfase"/>
</dbReference>
<dbReference type="InterPro" id="IPR016454">
    <property type="entry name" value="Cysteine_dSase"/>
</dbReference>